<dbReference type="InterPro" id="IPR002933">
    <property type="entry name" value="Peptidase_M20"/>
</dbReference>
<dbReference type="STRING" id="5786.F0ZA24"/>
<feature type="transmembrane region" description="Helical" evidence="7">
    <location>
        <begin position="21"/>
        <end position="40"/>
    </location>
</feature>
<accession>F0ZA24</accession>
<comment type="similarity">
    <text evidence="2">Belongs to the peptidase M20A family.</text>
</comment>
<dbReference type="GO" id="GO:0016810">
    <property type="term" value="F:hydrolase activity, acting on carbon-nitrogen (but not peptide) bonds"/>
    <property type="evidence" value="ECO:0007669"/>
    <property type="project" value="UniProtKB-ARBA"/>
</dbReference>
<name>F0ZA24_DICPU</name>
<evidence type="ECO:0000259" key="8">
    <source>
        <dbReference type="Pfam" id="PF07687"/>
    </source>
</evidence>
<dbReference type="eggNOG" id="KOG2275">
    <property type="taxonomic scope" value="Eukaryota"/>
</dbReference>
<dbReference type="SUPFAM" id="SSF55031">
    <property type="entry name" value="Bacterial exopeptidase dimerisation domain"/>
    <property type="match status" value="1"/>
</dbReference>
<dbReference type="GO" id="GO:0043605">
    <property type="term" value="P:amide catabolic process"/>
    <property type="evidence" value="ECO:0007669"/>
    <property type="project" value="UniProtKB-ARBA"/>
</dbReference>
<dbReference type="GeneID" id="10510179"/>
<protein>
    <recommendedName>
        <fullName evidence="8">Peptidase M20 dimerisation domain-containing protein</fullName>
    </recommendedName>
</protein>
<evidence type="ECO:0000256" key="6">
    <source>
        <dbReference type="ARBA" id="ARBA00022833"/>
    </source>
</evidence>
<proteinExistence type="inferred from homology"/>
<keyword evidence="7" id="KW-0472">Membrane</keyword>
<dbReference type="InterPro" id="IPR011650">
    <property type="entry name" value="Peptidase_M20_dimer"/>
</dbReference>
<dbReference type="FunFam" id="3.40.630.10:FF:000027">
    <property type="entry name" value="N-fatty-acyl-amino acid synthase/hydrolase PM20D1"/>
    <property type="match status" value="1"/>
</dbReference>
<dbReference type="KEGG" id="dpp:DICPUDRAFT_148033"/>
<comment type="cofactor">
    <cofactor evidence="1">
        <name>Zn(2+)</name>
        <dbReference type="ChEBI" id="CHEBI:29105"/>
    </cofactor>
</comment>
<dbReference type="Proteomes" id="UP000001064">
    <property type="component" value="Unassembled WGS sequence"/>
</dbReference>
<dbReference type="PANTHER" id="PTHR45962:SF2">
    <property type="entry name" value="CARBOXYPEPTIDASE S-LIKE 2-RELATED"/>
    <property type="match status" value="1"/>
</dbReference>
<keyword evidence="10" id="KW-1185">Reference proteome</keyword>
<dbReference type="VEuPathDB" id="AmoebaDB:DICPUDRAFT_148033"/>
<evidence type="ECO:0000256" key="3">
    <source>
        <dbReference type="ARBA" id="ARBA00022670"/>
    </source>
</evidence>
<dbReference type="Pfam" id="PF01546">
    <property type="entry name" value="Peptidase_M20"/>
    <property type="match status" value="1"/>
</dbReference>
<keyword evidence="3" id="KW-0645">Protease</keyword>
<dbReference type="PANTHER" id="PTHR45962">
    <property type="entry name" value="N-FATTY-ACYL-AMINO ACID SYNTHASE/HYDROLASE PM20D1"/>
    <property type="match status" value="1"/>
</dbReference>
<dbReference type="GO" id="GO:0008233">
    <property type="term" value="F:peptidase activity"/>
    <property type="evidence" value="ECO:0007669"/>
    <property type="project" value="UniProtKB-KW"/>
</dbReference>
<evidence type="ECO:0000256" key="1">
    <source>
        <dbReference type="ARBA" id="ARBA00001947"/>
    </source>
</evidence>
<dbReference type="GO" id="GO:0046872">
    <property type="term" value="F:metal ion binding"/>
    <property type="evidence" value="ECO:0007669"/>
    <property type="project" value="UniProtKB-KW"/>
</dbReference>
<dbReference type="Gene3D" id="3.40.630.10">
    <property type="entry name" value="Zn peptidases"/>
    <property type="match status" value="1"/>
</dbReference>
<dbReference type="RefSeq" id="XP_003284275.1">
    <property type="nucleotide sequence ID" value="XM_003284227.1"/>
</dbReference>
<dbReference type="CDD" id="cd05674">
    <property type="entry name" value="M20_yscS"/>
    <property type="match status" value="1"/>
</dbReference>
<dbReference type="SUPFAM" id="SSF53187">
    <property type="entry name" value="Zn-dependent exopeptidases"/>
    <property type="match status" value="1"/>
</dbReference>
<dbReference type="Gene3D" id="3.30.70.360">
    <property type="match status" value="1"/>
</dbReference>
<dbReference type="Pfam" id="PF07687">
    <property type="entry name" value="M20_dimer"/>
    <property type="match status" value="1"/>
</dbReference>
<gene>
    <name evidence="9" type="ORF">DICPUDRAFT_148033</name>
</gene>
<dbReference type="GO" id="GO:0006629">
    <property type="term" value="P:lipid metabolic process"/>
    <property type="evidence" value="ECO:0007669"/>
    <property type="project" value="UniProtKB-ARBA"/>
</dbReference>
<dbReference type="GO" id="GO:0005576">
    <property type="term" value="C:extracellular region"/>
    <property type="evidence" value="ECO:0007669"/>
    <property type="project" value="UniProtKB-ARBA"/>
</dbReference>
<keyword evidence="7" id="KW-1133">Transmembrane helix</keyword>
<dbReference type="GO" id="GO:0043604">
    <property type="term" value="P:amide biosynthetic process"/>
    <property type="evidence" value="ECO:0007669"/>
    <property type="project" value="UniProtKB-ARBA"/>
</dbReference>
<dbReference type="PROSITE" id="PS00758">
    <property type="entry name" value="ARGE_DAPE_CPG2_1"/>
    <property type="match status" value="1"/>
</dbReference>
<organism evidence="9 10">
    <name type="scientific">Dictyostelium purpureum</name>
    <name type="common">Slime mold</name>
    <dbReference type="NCBI Taxonomy" id="5786"/>
    <lineage>
        <taxon>Eukaryota</taxon>
        <taxon>Amoebozoa</taxon>
        <taxon>Evosea</taxon>
        <taxon>Eumycetozoa</taxon>
        <taxon>Dictyostelia</taxon>
        <taxon>Dictyosteliales</taxon>
        <taxon>Dictyosteliaceae</taxon>
        <taxon>Dictyostelium</taxon>
    </lineage>
</organism>
<evidence type="ECO:0000256" key="4">
    <source>
        <dbReference type="ARBA" id="ARBA00022723"/>
    </source>
</evidence>
<keyword evidence="5" id="KW-0378">Hydrolase</keyword>
<dbReference type="GO" id="GO:0006508">
    <property type="term" value="P:proteolysis"/>
    <property type="evidence" value="ECO:0007669"/>
    <property type="project" value="UniProtKB-KW"/>
</dbReference>
<reference evidence="10" key="1">
    <citation type="journal article" date="2011" name="Genome Biol.">
        <title>Comparative genomics of the social amoebae Dictyostelium discoideum and Dictyostelium purpureum.</title>
        <authorList>
            <consortium name="US DOE Joint Genome Institute (JGI-PGF)"/>
            <person name="Sucgang R."/>
            <person name="Kuo A."/>
            <person name="Tian X."/>
            <person name="Salerno W."/>
            <person name="Parikh A."/>
            <person name="Feasley C.L."/>
            <person name="Dalin E."/>
            <person name="Tu H."/>
            <person name="Huang E."/>
            <person name="Barry K."/>
            <person name="Lindquist E."/>
            <person name="Shapiro H."/>
            <person name="Bruce D."/>
            <person name="Schmutz J."/>
            <person name="Salamov A."/>
            <person name="Fey P."/>
            <person name="Gaudet P."/>
            <person name="Anjard C."/>
            <person name="Babu M.M."/>
            <person name="Basu S."/>
            <person name="Bushmanova Y."/>
            <person name="van der Wel H."/>
            <person name="Katoh-Kurasawa M."/>
            <person name="Dinh C."/>
            <person name="Coutinho P.M."/>
            <person name="Saito T."/>
            <person name="Elias M."/>
            <person name="Schaap P."/>
            <person name="Kay R.R."/>
            <person name="Henrissat B."/>
            <person name="Eichinger L."/>
            <person name="Rivero F."/>
            <person name="Putnam N.H."/>
            <person name="West C.M."/>
            <person name="Loomis W.F."/>
            <person name="Chisholm R.L."/>
            <person name="Shaulsky G."/>
            <person name="Strassmann J.E."/>
            <person name="Queller D.C."/>
            <person name="Kuspa A."/>
            <person name="Grigoriev I.V."/>
        </authorList>
    </citation>
    <scope>NUCLEOTIDE SEQUENCE [LARGE SCALE GENOMIC DNA]</scope>
    <source>
        <strain evidence="10">QSDP1</strain>
    </source>
</reference>
<keyword evidence="7" id="KW-0812">Transmembrane</keyword>
<dbReference type="OMA" id="DWTHHPF"/>
<dbReference type="GO" id="GO:0006520">
    <property type="term" value="P:amino acid metabolic process"/>
    <property type="evidence" value="ECO:0007669"/>
    <property type="project" value="UniProtKB-ARBA"/>
</dbReference>
<dbReference type="InParanoid" id="F0ZA24"/>
<evidence type="ECO:0000313" key="9">
    <source>
        <dbReference type="EMBL" id="EGC39248.1"/>
    </source>
</evidence>
<dbReference type="InterPro" id="IPR001261">
    <property type="entry name" value="ArgE/DapE_CS"/>
</dbReference>
<dbReference type="InterPro" id="IPR036264">
    <property type="entry name" value="Bact_exopeptidase_dim_dom"/>
</dbReference>
<dbReference type="GO" id="GO:1990845">
    <property type="term" value="P:adaptive thermogenesis"/>
    <property type="evidence" value="ECO:0007669"/>
    <property type="project" value="UniProtKB-ARBA"/>
</dbReference>
<dbReference type="OrthoDB" id="3064516at2759"/>
<sequence length="514" mass="58534">MEDDKYNKKKNRKSSNNGYCGIIKKTILYLFLGLIFIITFNTIRFTSKQPNTEPLTDDHIDSFTTLTEMELAQRLSNAIKFETISFGENEEFGYCKDEFKKLHGYFKEIFPRVNKHLELTVINNYSLVYHWKGMDSSLKPILLCGHMDVVPILNRERWTYAPFEGKIQDGYIWGRGSMDDKQTVMSILESIEDLLAQGYKPQRSFYLAFGHDEELGGDEGAKFINEHFTKAKIGPFEYILDEGLPIIVPPVFPGLNKPIAAVGVTEKGYVNVHLNVEIEGGHSSMPKRESAIGVLAKAVSKVEANPPSPSLSQIRKLFDFVGRECTLPYRIIFSNLWLFEPILVKVLSGKPTLDTLQRTTTALTIFNAGNKANVLPHQASALINFRVAPGNTVDEIIEHVRKTINDERVVITSSQKTEPAPVSSTDDPSFKLIQTTVLQEYPDVIVAPTIMVANTDTKHYWNLSKNIYRFNPLYLENSDLARFHGIDERISIKNYKQFVDFYYHLIKNSDRPLN</sequence>
<dbReference type="FunFam" id="1.10.150.900:FF:000003">
    <property type="entry name" value="N-fatty-acyl-amino acid synthase/hydrolase PM20D1"/>
    <property type="match status" value="1"/>
</dbReference>
<dbReference type="InterPro" id="IPR047177">
    <property type="entry name" value="Pept_M20A"/>
</dbReference>
<evidence type="ECO:0000313" key="10">
    <source>
        <dbReference type="Proteomes" id="UP000001064"/>
    </source>
</evidence>
<evidence type="ECO:0000256" key="5">
    <source>
        <dbReference type="ARBA" id="ARBA00022801"/>
    </source>
</evidence>
<evidence type="ECO:0000256" key="2">
    <source>
        <dbReference type="ARBA" id="ARBA00006247"/>
    </source>
</evidence>
<dbReference type="AlphaFoldDB" id="F0ZA24"/>
<evidence type="ECO:0000256" key="7">
    <source>
        <dbReference type="SAM" id="Phobius"/>
    </source>
</evidence>
<dbReference type="Gene3D" id="1.10.150.900">
    <property type="match status" value="1"/>
</dbReference>
<keyword evidence="6" id="KW-0862">Zinc</keyword>
<dbReference type="EMBL" id="GL870961">
    <property type="protein sequence ID" value="EGC39248.1"/>
    <property type="molecule type" value="Genomic_DNA"/>
</dbReference>
<keyword evidence="4" id="KW-0479">Metal-binding</keyword>
<feature type="domain" description="Peptidase M20 dimerisation" evidence="8">
    <location>
        <begin position="265"/>
        <end position="407"/>
    </location>
</feature>